<dbReference type="AlphaFoldDB" id="A0A6J4KT99"/>
<dbReference type="Gene3D" id="3.90.1140.10">
    <property type="entry name" value="Cyclic phosphodiesterase"/>
    <property type="match status" value="1"/>
</dbReference>
<dbReference type="EC" id="3.1.4.58" evidence="2"/>
<organism evidence="4">
    <name type="scientific">uncultured Cytophagales bacterium</name>
    <dbReference type="NCBI Taxonomy" id="158755"/>
    <lineage>
        <taxon>Bacteria</taxon>
        <taxon>Pseudomonadati</taxon>
        <taxon>Bacteroidota</taxon>
        <taxon>Sphingobacteriia</taxon>
        <taxon>Sphingobacteriales</taxon>
        <taxon>environmental samples</taxon>
    </lineage>
</organism>
<accession>A0A6J4KT99</accession>
<evidence type="ECO:0000256" key="1">
    <source>
        <dbReference type="ARBA" id="ARBA00022801"/>
    </source>
</evidence>
<feature type="domain" description="Phosphoesterase HXTX" evidence="3">
    <location>
        <begin position="11"/>
        <end position="80"/>
    </location>
</feature>
<proteinExistence type="inferred from homology"/>
<name>A0A6J4KT99_9SPHI</name>
<dbReference type="InterPro" id="IPR014051">
    <property type="entry name" value="Phosphoesterase_HXTX"/>
</dbReference>
<dbReference type="InterPro" id="IPR004175">
    <property type="entry name" value="RNA_CPDase"/>
</dbReference>
<keyword evidence="1 2" id="KW-0378">Hydrolase</keyword>
<dbReference type="InterPro" id="IPR009097">
    <property type="entry name" value="Cyclic_Pdiesterase"/>
</dbReference>
<comment type="function">
    <text evidence="2">Hydrolyzes RNA 2',3'-cyclic phosphodiester to an RNA 2'-phosphomonoester.</text>
</comment>
<dbReference type="GO" id="GO:0008664">
    <property type="term" value="F:RNA 2',3'-cyclic 3'-phosphodiesterase activity"/>
    <property type="evidence" value="ECO:0007669"/>
    <property type="project" value="UniProtKB-EC"/>
</dbReference>
<dbReference type="PANTHER" id="PTHR35561:SF1">
    <property type="entry name" value="RNA 2',3'-CYCLIC PHOSPHODIESTERASE"/>
    <property type="match status" value="1"/>
</dbReference>
<feature type="short sequence motif" description="HXTX 1" evidence="2">
    <location>
        <begin position="41"/>
        <end position="44"/>
    </location>
</feature>
<dbReference type="HAMAP" id="MF_01940">
    <property type="entry name" value="RNA_CPDase"/>
    <property type="match status" value="1"/>
</dbReference>
<protein>
    <recommendedName>
        <fullName evidence="2">RNA 2',3'-cyclic phosphodiesterase</fullName>
        <shortName evidence="2">RNA 2',3'-CPDase</shortName>
        <ecNumber evidence="2">3.1.4.58</ecNumber>
    </recommendedName>
</protein>
<feature type="active site" description="Proton acceptor" evidence="2">
    <location>
        <position position="123"/>
    </location>
</feature>
<gene>
    <name evidence="4" type="ORF">AVDCRST_MAG56-6534</name>
</gene>
<sequence length="178" mass="19691">MHERRLFVALPLPPEISAQLAPLPAALSREGVRWVPAANWHLTILFLGGVPEEAVEGCIAALRGAALPGPFSLQLRPAVTAVDRRGRTEMLWAIFEPSLPFAQLCYRVADALGRTPDKEPRPHVTLARTRKDFRGRLNAALFPPLEPRSFPVEGFELWESKLSPAGAAYHSLARFQLN</sequence>
<feature type="short sequence motif" description="HXTX 2" evidence="2">
    <location>
        <begin position="123"/>
        <end position="126"/>
    </location>
</feature>
<dbReference type="SUPFAM" id="SSF55144">
    <property type="entry name" value="LigT-like"/>
    <property type="match status" value="1"/>
</dbReference>
<dbReference type="Pfam" id="PF02834">
    <property type="entry name" value="LigT_PEase"/>
    <property type="match status" value="1"/>
</dbReference>
<evidence type="ECO:0000259" key="3">
    <source>
        <dbReference type="Pfam" id="PF02834"/>
    </source>
</evidence>
<feature type="active site" description="Proton donor" evidence="2">
    <location>
        <position position="41"/>
    </location>
</feature>
<dbReference type="PANTHER" id="PTHR35561">
    <property type="entry name" value="RNA 2',3'-CYCLIC PHOSPHODIESTERASE"/>
    <property type="match status" value="1"/>
</dbReference>
<dbReference type="NCBIfam" id="TIGR02258">
    <property type="entry name" value="2_5_ligase"/>
    <property type="match status" value="1"/>
</dbReference>
<dbReference type="GO" id="GO:0004113">
    <property type="term" value="F:2',3'-cyclic-nucleotide 3'-phosphodiesterase activity"/>
    <property type="evidence" value="ECO:0007669"/>
    <property type="project" value="InterPro"/>
</dbReference>
<evidence type="ECO:0000313" key="4">
    <source>
        <dbReference type="EMBL" id="CAA9314331.1"/>
    </source>
</evidence>
<dbReference type="EMBL" id="CADCTQ010000537">
    <property type="protein sequence ID" value="CAA9314331.1"/>
    <property type="molecule type" value="Genomic_DNA"/>
</dbReference>
<reference evidence="4" key="1">
    <citation type="submission" date="2020-02" db="EMBL/GenBank/DDBJ databases">
        <authorList>
            <person name="Meier V. D."/>
        </authorList>
    </citation>
    <scope>NUCLEOTIDE SEQUENCE</scope>
    <source>
        <strain evidence="4">AVDCRST_MAG56</strain>
    </source>
</reference>
<evidence type="ECO:0000256" key="2">
    <source>
        <dbReference type="HAMAP-Rule" id="MF_01940"/>
    </source>
</evidence>
<comment type="similarity">
    <text evidence="2">Belongs to the 2H phosphoesterase superfamily. ThpR family.</text>
</comment>
<comment type="catalytic activity">
    <reaction evidence="2">
        <text>a 3'-end 2',3'-cyclophospho-ribonucleotide-RNA + H2O = a 3'-end 2'-phospho-ribonucleotide-RNA + H(+)</text>
        <dbReference type="Rhea" id="RHEA:11828"/>
        <dbReference type="Rhea" id="RHEA-COMP:10464"/>
        <dbReference type="Rhea" id="RHEA-COMP:17353"/>
        <dbReference type="ChEBI" id="CHEBI:15377"/>
        <dbReference type="ChEBI" id="CHEBI:15378"/>
        <dbReference type="ChEBI" id="CHEBI:83064"/>
        <dbReference type="ChEBI" id="CHEBI:173113"/>
        <dbReference type="EC" id="3.1.4.58"/>
    </reaction>
</comment>